<dbReference type="SUPFAM" id="SSF51735">
    <property type="entry name" value="NAD(P)-binding Rossmann-fold domains"/>
    <property type="match status" value="1"/>
</dbReference>
<name>A0A8K0UGR3_9AGAR</name>
<keyword evidence="3" id="KW-0560">Oxidoreductase</keyword>
<dbReference type="InterPro" id="IPR002347">
    <property type="entry name" value="SDR_fam"/>
</dbReference>
<dbReference type="InterPro" id="IPR020904">
    <property type="entry name" value="Sc_DH/Rdtase_CS"/>
</dbReference>
<proteinExistence type="inferred from homology"/>
<comment type="similarity">
    <text evidence="1 4">Belongs to the short-chain dehydrogenases/reductases (SDR) family.</text>
</comment>
<dbReference type="Pfam" id="PF00106">
    <property type="entry name" value="adh_short"/>
    <property type="match status" value="1"/>
</dbReference>
<dbReference type="AlphaFoldDB" id="A0A8K0UGR3"/>
<dbReference type="PROSITE" id="PS00061">
    <property type="entry name" value="ADH_SHORT"/>
    <property type="match status" value="1"/>
</dbReference>
<dbReference type="PANTHER" id="PTHR24321">
    <property type="entry name" value="DEHYDROGENASES, SHORT CHAIN"/>
    <property type="match status" value="1"/>
</dbReference>
<protein>
    <submittedName>
        <fullName evidence="5">NAD-binding protein</fullName>
    </submittedName>
</protein>
<dbReference type="PANTHER" id="PTHR24321:SF8">
    <property type="entry name" value="ESTRADIOL 17-BETA-DEHYDROGENASE 8-RELATED"/>
    <property type="match status" value="1"/>
</dbReference>
<dbReference type="PRINTS" id="PR00080">
    <property type="entry name" value="SDRFAMILY"/>
</dbReference>
<evidence type="ECO:0000256" key="3">
    <source>
        <dbReference type="ARBA" id="ARBA00023002"/>
    </source>
</evidence>
<dbReference type="InterPro" id="IPR036291">
    <property type="entry name" value="NAD(P)-bd_dom_sf"/>
</dbReference>
<evidence type="ECO:0000256" key="4">
    <source>
        <dbReference type="RuleBase" id="RU000363"/>
    </source>
</evidence>
<sequence length="264" mass="28353">MAQPTPITPSATRVAIVTGGAQGLGEVIALRLADENVDVAVLDIPSKEQQMLEVVEKIKAKGRRAISISADVTDEQQVKAAIDQCVDKLGNLDIMIANAGILHLGTILDTSVEQWDRVYDVNVRGLMLCYKHAAIQMIKQGRGGRIIGACSSSGKRGVPGMAAYSSSKFAVRGITQIAAQEWGQYNISVNAYAPGFVATPMLAHEEDGKLGGYGEYLKKLTNMPPGYEFPEPTTVSELVAYLVKPDSYVLTGECVNLCGTWTFD</sequence>
<comment type="caution">
    <text evidence="5">The sequence shown here is derived from an EMBL/GenBank/DDBJ whole genome shotgun (WGS) entry which is preliminary data.</text>
</comment>
<dbReference type="Proteomes" id="UP000813824">
    <property type="component" value="Unassembled WGS sequence"/>
</dbReference>
<dbReference type="Gene3D" id="3.40.50.720">
    <property type="entry name" value="NAD(P)-binding Rossmann-like Domain"/>
    <property type="match status" value="1"/>
</dbReference>
<organism evidence="5 6">
    <name type="scientific">Cristinia sonorae</name>
    <dbReference type="NCBI Taxonomy" id="1940300"/>
    <lineage>
        <taxon>Eukaryota</taxon>
        <taxon>Fungi</taxon>
        <taxon>Dikarya</taxon>
        <taxon>Basidiomycota</taxon>
        <taxon>Agaricomycotina</taxon>
        <taxon>Agaricomycetes</taxon>
        <taxon>Agaricomycetidae</taxon>
        <taxon>Agaricales</taxon>
        <taxon>Pleurotineae</taxon>
        <taxon>Stephanosporaceae</taxon>
        <taxon>Cristinia</taxon>
    </lineage>
</organism>
<evidence type="ECO:0000313" key="6">
    <source>
        <dbReference type="Proteomes" id="UP000813824"/>
    </source>
</evidence>
<dbReference type="PRINTS" id="PR00081">
    <property type="entry name" value="GDHRDH"/>
</dbReference>
<reference evidence="5" key="1">
    <citation type="journal article" date="2021" name="New Phytol.">
        <title>Evolutionary innovations through gain and loss of genes in the ectomycorrhizal Boletales.</title>
        <authorList>
            <person name="Wu G."/>
            <person name="Miyauchi S."/>
            <person name="Morin E."/>
            <person name="Kuo A."/>
            <person name="Drula E."/>
            <person name="Varga T."/>
            <person name="Kohler A."/>
            <person name="Feng B."/>
            <person name="Cao Y."/>
            <person name="Lipzen A."/>
            <person name="Daum C."/>
            <person name="Hundley H."/>
            <person name="Pangilinan J."/>
            <person name="Johnson J."/>
            <person name="Barry K."/>
            <person name="LaButti K."/>
            <person name="Ng V."/>
            <person name="Ahrendt S."/>
            <person name="Min B."/>
            <person name="Choi I.G."/>
            <person name="Park H."/>
            <person name="Plett J.M."/>
            <person name="Magnuson J."/>
            <person name="Spatafora J.W."/>
            <person name="Nagy L.G."/>
            <person name="Henrissat B."/>
            <person name="Grigoriev I.V."/>
            <person name="Yang Z.L."/>
            <person name="Xu J."/>
            <person name="Martin F.M."/>
        </authorList>
    </citation>
    <scope>NUCLEOTIDE SEQUENCE</scope>
    <source>
        <strain evidence="5">KKN 215</strain>
    </source>
</reference>
<gene>
    <name evidence="5" type="ORF">BXZ70DRAFT_488305</name>
</gene>
<accession>A0A8K0UGR3</accession>
<evidence type="ECO:0000313" key="5">
    <source>
        <dbReference type="EMBL" id="KAH8090987.1"/>
    </source>
</evidence>
<dbReference type="EMBL" id="JAEVFJ010000037">
    <property type="protein sequence ID" value="KAH8090987.1"/>
    <property type="molecule type" value="Genomic_DNA"/>
</dbReference>
<dbReference type="FunFam" id="3.40.50.720:FF:000084">
    <property type="entry name" value="Short-chain dehydrogenase reductase"/>
    <property type="match status" value="1"/>
</dbReference>
<dbReference type="GO" id="GO:0016491">
    <property type="term" value="F:oxidoreductase activity"/>
    <property type="evidence" value="ECO:0007669"/>
    <property type="project" value="UniProtKB-KW"/>
</dbReference>
<dbReference type="OrthoDB" id="498125at2759"/>
<evidence type="ECO:0000256" key="1">
    <source>
        <dbReference type="ARBA" id="ARBA00006484"/>
    </source>
</evidence>
<evidence type="ECO:0000256" key="2">
    <source>
        <dbReference type="ARBA" id="ARBA00022857"/>
    </source>
</evidence>
<keyword evidence="6" id="KW-1185">Reference proteome</keyword>
<keyword evidence="2" id="KW-0521">NADP</keyword>